<dbReference type="EMBL" id="WBOB01000086">
    <property type="protein sequence ID" value="KAB1968485.1"/>
    <property type="molecule type" value="Genomic_DNA"/>
</dbReference>
<dbReference type="CDD" id="cd04301">
    <property type="entry name" value="NAT_SF"/>
    <property type="match status" value="1"/>
</dbReference>
<evidence type="ECO:0000259" key="1">
    <source>
        <dbReference type="PROSITE" id="PS51186"/>
    </source>
</evidence>
<evidence type="ECO:0000313" key="3">
    <source>
        <dbReference type="Proteomes" id="UP000430323"/>
    </source>
</evidence>
<dbReference type="Proteomes" id="UP000430323">
    <property type="component" value="Unassembled WGS sequence"/>
</dbReference>
<evidence type="ECO:0000313" key="2">
    <source>
        <dbReference type="EMBL" id="KAB1968485.1"/>
    </source>
</evidence>
<sequence>MITTKIIDFQHKADINIPNEPFKLLGRILVSYNNGKWDYQLKKYPSEKVTEMCFPDENYDYEAMKDSVFVGAYDDEKCVGLAILQPGFFKYMYLYDLKVNQEYRGQHIGQILITKAKEIAKEKGYAGLYTQGQDNNPGACLFYLHTGFYIGGIDTNVYRHTKQAGKAILFSIVKLSKYSKKTEISC</sequence>
<dbReference type="PROSITE" id="PS51186">
    <property type="entry name" value="GNAT"/>
    <property type="match status" value="1"/>
</dbReference>
<comment type="caution">
    <text evidence="2">The sequence shown here is derived from an EMBL/GenBank/DDBJ whole genome shotgun (WGS) entry which is preliminary data.</text>
</comment>
<dbReference type="GO" id="GO:0016747">
    <property type="term" value="F:acyltransferase activity, transferring groups other than amino-acyl groups"/>
    <property type="evidence" value="ECO:0007669"/>
    <property type="project" value="InterPro"/>
</dbReference>
<gene>
    <name evidence="2" type="ORF">F8251_09815</name>
</gene>
<accession>A0A6A1Z0Q7</accession>
<name>A0A6A1Z0Q7_9LACO</name>
<organism evidence="2 3">
    <name type="scientific">Lactobacillus crispatus</name>
    <dbReference type="NCBI Taxonomy" id="47770"/>
    <lineage>
        <taxon>Bacteria</taxon>
        <taxon>Bacillati</taxon>
        <taxon>Bacillota</taxon>
        <taxon>Bacilli</taxon>
        <taxon>Lactobacillales</taxon>
        <taxon>Lactobacillaceae</taxon>
        <taxon>Lactobacillus</taxon>
    </lineage>
</organism>
<dbReference type="Pfam" id="PF00583">
    <property type="entry name" value="Acetyltransf_1"/>
    <property type="match status" value="1"/>
</dbReference>
<dbReference type="AlphaFoldDB" id="A0A6A1Z0Q7"/>
<dbReference type="PRINTS" id="PR01754">
    <property type="entry name" value="SACTRNSFRASE"/>
</dbReference>
<feature type="domain" description="N-acetyltransferase" evidence="1">
    <location>
        <begin position="28"/>
        <end position="169"/>
    </location>
</feature>
<reference evidence="2 3" key="1">
    <citation type="submission" date="2019-09" db="EMBL/GenBank/DDBJ databases">
        <title>Investigation of probiotic properties of different lactic acid bacteria.</title>
        <authorList>
            <person name="Jaomanjaka F."/>
            <person name="Blanc P."/>
        </authorList>
    </citation>
    <scope>NUCLEOTIDE SEQUENCE [LARGE SCALE GENOMIC DNA]</scope>
    <source>
        <strain evidence="2 3">BIO6272</strain>
    </source>
</reference>
<proteinExistence type="predicted"/>
<dbReference type="Gene3D" id="3.40.630.30">
    <property type="match status" value="1"/>
</dbReference>
<dbReference type="RefSeq" id="WP_151495693.1">
    <property type="nucleotide sequence ID" value="NZ_JBBOJP010000034.1"/>
</dbReference>
<keyword evidence="2" id="KW-0808">Transferase</keyword>
<dbReference type="InterPro" id="IPR000182">
    <property type="entry name" value="GNAT_dom"/>
</dbReference>
<dbReference type="InterPro" id="IPR008125">
    <property type="entry name" value="Streptothricin_AcTrfase"/>
</dbReference>
<protein>
    <submittedName>
        <fullName evidence="2">GNAT family N-acetyltransferase</fullName>
    </submittedName>
</protein>
<dbReference type="SUPFAM" id="SSF55729">
    <property type="entry name" value="Acyl-CoA N-acyltransferases (Nat)"/>
    <property type="match status" value="1"/>
</dbReference>
<dbReference type="InterPro" id="IPR016181">
    <property type="entry name" value="Acyl_CoA_acyltransferase"/>
</dbReference>